<dbReference type="InterPro" id="IPR036895">
    <property type="entry name" value="Uracil-DNA_glycosylase-like_sf"/>
</dbReference>
<keyword evidence="8" id="KW-1185">Reference proteome</keyword>
<reference evidence="7" key="2">
    <citation type="submission" date="2025-09" db="UniProtKB">
        <authorList>
            <consortium name="Ensembl"/>
        </authorList>
    </citation>
    <scope>IDENTIFICATION</scope>
</reference>
<dbReference type="PANTHER" id="PTHR11264:SF0">
    <property type="entry name" value="URACIL-DNA GLYCOSYLASE"/>
    <property type="match status" value="1"/>
</dbReference>
<feature type="transmembrane region" description="Helical" evidence="5">
    <location>
        <begin position="6"/>
        <end position="26"/>
    </location>
</feature>
<keyword evidence="5" id="KW-1133">Transmembrane helix</keyword>
<dbReference type="GeneTree" id="ENSGT00390000003405"/>
<comment type="similarity">
    <text evidence="1">Belongs to the uracil-DNA glycosylase (UDG) superfamily. UNG family.</text>
</comment>
<evidence type="ECO:0000259" key="6">
    <source>
        <dbReference type="SMART" id="SM00986"/>
    </source>
</evidence>
<keyword evidence="5" id="KW-0812">Transmembrane</keyword>
<dbReference type="SUPFAM" id="SSF52141">
    <property type="entry name" value="Uracil-DNA glycosylase-like"/>
    <property type="match status" value="1"/>
</dbReference>
<organism evidence="7 8">
    <name type="scientific">Eptatretus burgeri</name>
    <name type="common">Inshore hagfish</name>
    <dbReference type="NCBI Taxonomy" id="7764"/>
    <lineage>
        <taxon>Eukaryota</taxon>
        <taxon>Metazoa</taxon>
        <taxon>Chordata</taxon>
        <taxon>Craniata</taxon>
        <taxon>Vertebrata</taxon>
        <taxon>Cyclostomata</taxon>
        <taxon>Myxini</taxon>
        <taxon>Myxiniformes</taxon>
        <taxon>Myxinidae</taxon>
        <taxon>Eptatretinae</taxon>
        <taxon>Eptatretus</taxon>
    </lineage>
</organism>
<dbReference type="AlphaFoldDB" id="A0A8C4QS93"/>
<proteinExistence type="inferred from homology"/>
<keyword evidence="3" id="KW-0378">Hydrolase</keyword>
<keyword evidence="4" id="KW-0234">DNA repair</keyword>
<evidence type="ECO:0000256" key="1">
    <source>
        <dbReference type="ARBA" id="ARBA00008184"/>
    </source>
</evidence>
<dbReference type="InterPro" id="IPR002043">
    <property type="entry name" value="UDG_fam1"/>
</dbReference>
<evidence type="ECO:0000256" key="2">
    <source>
        <dbReference type="ARBA" id="ARBA00022763"/>
    </source>
</evidence>
<reference evidence="7" key="1">
    <citation type="submission" date="2025-08" db="UniProtKB">
        <authorList>
            <consortium name="Ensembl"/>
        </authorList>
    </citation>
    <scope>IDENTIFICATION</scope>
</reference>
<sequence length="156" mass="17257">SGKPFYLNLIIFVFMAQVVPFLRNIFLELKADIQGFVHPGHGDLSGWAKQGVLLLNSVLTVRTGKPNSHCEHGWERMTGACLSALANSKRQTPLIFLLWGAHAQKRAADIKSHHILRAPHPSPLSANRGFFGCRHFSKANALLEKSGQKPIDWAAL</sequence>
<dbReference type="GO" id="GO:0004844">
    <property type="term" value="F:uracil DNA N-glycosylase activity"/>
    <property type="evidence" value="ECO:0007669"/>
    <property type="project" value="InterPro"/>
</dbReference>
<protein>
    <recommendedName>
        <fullName evidence="6">Uracil-DNA glycosylase-like domain-containing protein</fullName>
    </recommendedName>
</protein>
<evidence type="ECO:0000256" key="4">
    <source>
        <dbReference type="ARBA" id="ARBA00023204"/>
    </source>
</evidence>
<evidence type="ECO:0000256" key="3">
    <source>
        <dbReference type="ARBA" id="ARBA00022801"/>
    </source>
</evidence>
<dbReference type="GO" id="GO:0005739">
    <property type="term" value="C:mitochondrion"/>
    <property type="evidence" value="ECO:0007669"/>
    <property type="project" value="TreeGrafter"/>
</dbReference>
<dbReference type="OMA" id="ANSHSNC"/>
<feature type="domain" description="Uracil-DNA glycosylase-like" evidence="6">
    <location>
        <begin position="1"/>
        <end position="143"/>
    </location>
</feature>
<keyword evidence="5" id="KW-0472">Membrane</keyword>
<dbReference type="Pfam" id="PF03167">
    <property type="entry name" value="UDG"/>
    <property type="match status" value="1"/>
</dbReference>
<dbReference type="Ensembl" id="ENSEBUT00000020414.1">
    <property type="protein sequence ID" value="ENSEBUP00000019838.1"/>
    <property type="gene ID" value="ENSEBUG00000012324.1"/>
</dbReference>
<dbReference type="CDD" id="cd10027">
    <property type="entry name" value="UDG-F1-like"/>
    <property type="match status" value="1"/>
</dbReference>
<evidence type="ECO:0000313" key="7">
    <source>
        <dbReference type="Ensembl" id="ENSEBUP00000019838.1"/>
    </source>
</evidence>
<dbReference type="Gene3D" id="3.40.470.10">
    <property type="entry name" value="Uracil-DNA glycosylase-like domain"/>
    <property type="match status" value="1"/>
</dbReference>
<dbReference type="NCBIfam" id="NF003592">
    <property type="entry name" value="PRK05254.1-5"/>
    <property type="match status" value="1"/>
</dbReference>
<dbReference type="NCBIfam" id="NF003588">
    <property type="entry name" value="PRK05254.1-1"/>
    <property type="match status" value="1"/>
</dbReference>
<dbReference type="InterPro" id="IPR005122">
    <property type="entry name" value="Uracil-DNA_glycosylase-like"/>
</dbReference>
<dbReference type="SMART" id="SM00987">
    <property type="entry name" value="UreE_C"/>
    <property type="match status" value="1"/>
</dbReference>
<dbReference type="GO" id="GO:0097510">
    <property type="term" value="P:base-excision repair, AP site formation via deaminated base removal"/>
    <property type="evidence" value="ECO:0007669"/>
    <property type="project" value="TreeGrafter"/>
</dbReference>
<dbReference type="SMART" id="SM00986">
    <property type="entry name" value="UDG"/>
    <property type="match status" value="1"/>
</dbReference>
<evidence type="ECO:0000313" key="8">
    <source>
        <dbReference type="Proteomes" id="UP000694388"/>
    </source>
</evidence>
<name>A0A8C4QS93_EPTBU</name>
<dbReference type="Proteomes" id="UP000694388">
    <property type="component" value="Unplaced"/>
</dbReference>
<keyword evidence="2" id="KW-0227">DNA damage</keyword>
<evidence type="ECO:0000256" key="5">
    <source>
        <dbReference type="SAM" id="Phobius"/>
    </source>
</evidence>
<accession>A0A8C4QS93</accession>
<dbReference type="GO" id="GO:0005634">
    <property type="term" value="C:nucleus"/>
    <property type="evidence" value="ECO:0007669"/>
    <property type="project" value="TreeGrafter"/>
</dbReference>
<dbReference type="PANTHER" id="PTHR11264">
    <property type="entry name" value="URACIL-DNA GLYCOSYLASE"/>
    <property type="match status" value="1"/>
</dbReference>